<dbReference type="InterPro" id="IPR036388">
    <property type="entry name" value="WH-like_DNA-bd_sf"/>
</dbReference>
<dbReference type="SUPFAM" id="SSF46785">
    <property type="entry name" value="Winged helix' DNA-binding domain"/>
    <property type="match status" value="1"/>
</dbReference>
<evidence type="ECO:0000313" key="5">
    <source>
        <dbReference type="EMBL" id="MEE6186346.1"/>
    </source>
</evidence>
<feature type="domain" description="HTH hxlR-type" evidence="4">
    <location>
        <begin position="22"/>
        <end position="121"/>
    </location>
</feature>
<organism evidence="5 6">
    <name type="scientific">Niabella digestorum</name>
    <dbReference type="NCBI Taxonomy" id="3117701"/>
    <lineage>
        <taxon>Bacteria</taxon>
        <taxon>Pseudomonadati</taxon>
        <taxon>Bacteroidota</taxon>
        <taxon>Chitinophagia</taxon>
        <taxon>Chitinophagales</taxon>
        <taxon>Chitinophagaceae</taxon>
        <taxon>Niabella</taxon>
    </lineage>
</organism>
<dbReference type="RefSeq" id="WP_330973756.1">
    <property type="nucleotide sequence ID" value="NZ_JAZGLY010000002.1"/>
</dbReference>
<dbReference type="PROSITE" id="PS51118">
    <property type="entry name" value="HTH_HXLR"/>
    <property type="match status" value="1"/>
</dbReference>
<name>A0ABU7REI5_9BACT</name>
<dbReference type="Pfam" id="PF01638">
    <property type="entry name" value="HxlR"/>
    <property type="match status" value="1"/>
</dbReference>
<reference evidence="5 6" key="1">
    <citation type="submission" date="2024-01" db="EMBL/GenBank/DDBJ databases">
        <title>Niabella digestum sp. nov., isolated from waste digestion system.</title>
        <authorList>
            <person name="Zhang L."/>
        </authorList>
    </citation>
    <scope>NUCLEOTIDE SEQUENCE [LARGE SCALE GENOMIC DNA]</scope>
    <source>
        <strain evidence="5 6">A18</strain>
    </source>
</reference>
<accession>A0ABU7REI5</accession>
<evidence type="ECO:0000256" key="1">
    <source>
        <dbReference type="ARBA" id="ARBA00023015"/>
    </source>
</evidence>
<evidence type="ECO:0000256" key="2">
    <source>
        <dbReference type="ARBA" id="ARBA00023125"/>
    </source>
</evidence>
<evidence type="ECO:0000259" key="4">
    <source>
        <dbReference type="PROSITE" id="PS51118"/>
    </source>
</evidence>
<protein>
    <submittedName>
        <fullName evidence="5">Helix-turn-helix domain-containing protein</fullName>
    </submittedName>
</protein>
<dbReference type="EMBL" id="JAZGLY010000002">
    <property type="protein sequence ID" value="MEE6186346.1"/>
    <property type="molecule type" value="Genomic_DNA"/>
</dbReference>
<evidence type="ECO:0000313" key="6">
    <source>
        <dbReference type="Proteomes" id="UP001357452"/>
    </source>
</evidence>
<dbReference type="PANTHER" id="PTHR33204:SF18">
    <property type="entry name" value="TRANSCRIPTIONAL REGULATORY PROTEIN"/>
    <property type="match status" value="1"/>
</dbReference>
<dbReference type="Proteomes" id="UP001357452">
    <property type="component" value="Unassembled WGS sequence"/>
</dbReference>
<dbReference type="InterPro" id="IPR036390">
    <property type="entry name" value="WH_DNA-bd_sf"/>
</dbReference>
<sequence>MASEAKTQSSNYENLRLLAAHCNVNSILKQIGLRWKMQLLYCISQGVYQFSKLKKIFPTISDQVLGKRIAELQEEGLIEKYEIAGTVPQQIRYSVTQKGHELIEIILALQHWGERWSINQK</sequence>
<dbReference type="InterPro" id="IPR002577">
    <property type="entry name" value="HTH_HxlR"/>
</dbReference>
<keyword evidence="1" id="KW-0805">Transcription regulation</keyword>
<gene>
    <name evidence="5" type="ORF">V2H41_03585</name>
</gene>
<comment type="caution">
    <text evidence="5">The sequence shown here is derived from an EMBL/GenBank/DDBJ whole genome shotgun (WGS) entry which is preliminary data.</text>
</comment>
<evidence type="ECO:0000256" key="3">
    <source>
        <dbReference type="ARBA" id="ARBA00023163"/>
    </source>
</evidence>
<dbReference type="Gene3D" id="1.10.10.10">
    <property type="entry name" value="Winged helix-like DNA-binding domain superfamily/Winged helix DNA-binding domain"/>
    <property type="match status" value="1"/>
</dbReference>
<proteinExistence type="predicted"/>
<keyword evidence="6" id="KW-1185">Reference proteome</keyword>
<keyword evidence="2" id="KW-0238">DNA-binding</keyword>
<dbReference type="PANTHER" id="PTHR33204">
    <property type="entry name" value="TRANSCRIPTIONAL REGULATOR, MARR FAMILY"/>
    <property type="match status" value="1"/>
</dbReference>
<keyword evidence="3" id="KW-0804">Transcription</keyword>